<protein>
    <recommendedName>
        <fullName evidence="4">FAD-binding PCMH-type domain-containing protein</fullName>
    </recommendedName>
</protein>
<dbReference type="PANTHER" id="PTHR42659:SF2">
    <property type="entry name" value="XANTHINE DEHYDROGENASE SUBUNIT C-RELATED"/>
    <property type="match status" value="1"/>
</dbReference>
<dbReference type="Pfam" id="PF00941">
    <property type="entry name" value="FAD_binding_5"/>
    <property type="match status" value="1"/>
</dbReference>
<dbReference type="InterPro" id="IPR016166">
    <property type="entry name" value="FAD-bd_PCMH"/>
</dbReference>
<dbReference type="PANTHER" id="PTHR42659">
    <property type="entry name" value="XANTHINE DEHYDROGENASE SUBUNIT C-RELATED"/>
    <property type="match status" value="1"/>
</dbReference>
<evidence type="ECO:0000256" key="2">
    <source>
        <dbReference type="ARBA" id="ARBA00022827"/>
    </source>
</evidence>
<organism evidence="5 6">
    <name type="scientific">Amycolatopsis ultiminotia</name>
    <dbReference type="NCBI Taxonomy" id="543629"/>
    <lineage>
        <taxon>Bacteria</taxon>
        <taxon>Bacillati</taxon>
        <taxon>Actinomycetota</taxon>
        <taxon>Actinomycetes</taxon>
        <taxon>Pseudonocardiales</taxon>
        <taxon>Pseudonocardiaceae</taxon>
        <taxon>Amycolatopsis</taxon>
    </lineage>
</organism>
<keyword evidence="3" id="KW-0560">Oxidoreductase</keyword>
<evidence type="ECO:0000256" key="1">
    <source>
        <dbReference type="ARBA" id="ARBA00022630"/>
    </source>
</evidence>
<dbReference type="InterPro" id="IPR051312">
    <property type="entry name" value="Diverse_Substr_Oxidored"/>
</dbReference>
<gene>
    <name evidence="5" type="ORF">GCM10022222_10140</name>
</gene>
<name>A0ABP6V8Z6_9PSEU</name>
<dbReference type="SUPFAM" id="SSF56176">
    <property type="entry name" value="FAD-binding/transporter-associated domain-like"/>
    <property type="match status" value="1"/>
</dbReference>
<accession>A0ABP6V8Z6</accession>
<proteinExistence type="predicted"/>
<dbReference type="InterPro" id="IPR002346">
    <property type="entry name" value="Mopterin_DH_FAD-bd"/>
</dbReference>
<dbReference type="PROSITE" id="PS51387">
    <property type="entry name" value="FAD_PCMH"/>
    <property type="match status" value="1"/>
</dbReference>
<evidence type="ECO:0000313" key="6">
    <source>
        <dbReference type="Proteomes" id="UP001500689"/>
    </source>
</evidence>
<evidence type="ECO:0000313" key="5">
    <source>
        <dbReference type="EMBL" id="GAA3529049.1"/>
    </source>
</evidence>
<keyword evidence="1" id="KW-0285">Flavoprotein</keyword>
<dbReference type="InterPro" id="IPR016169">
    <property type="entry name" value="FAD-bd_PCMH_sub2"/>
</dbReference>
<evidence type="ECO:0000256" key="3">
    <source>
        <dbReference type="ARBA" id="ARBA00023002"/>
    </source>
</evidence>
<dbReference type="InterPro" id="IPR036318">
    <property type="entry name" value="FAD-bd_PCMH-like_sf"/>
</dbReference>
<sequence>MTRQLIEAEHVVDLKDLGLAGIRRVDGAVEIGARATYSEVLGSPLLREDLPLLPRTADGVTGGRQLTLQATLVGAACLGFPSADVPGALAALDAQVRIEGPDGGRTIGITDFLVDAYTIDLQPGEFVRSLRFAPPPSGGRCKVKHSSGSWPFATAGAVRVVVRAAQAVPVIVPVDAADDPAELTNRVTAAIAVPWSAVPASGKYRAEISPVVARRAAGELVGG</sequence>
<dbReference type="EMBL" id="BAAAZN010000001">
    <property type="protein sequence ID" value="GAA3529049.1"/>
    <property type="molecule type" value="Genomic_DNA"/>
</dbReference>
<evidence type="ECO:0000259" key="4">
    <source>
        <dbReference type="PROSITE" id="PS51387"/>
    </source>
</evidence>
<keyword evidence="6" id="KW-1185">Reference proteome</keyword>
<comment type="caution">
    <text evidence="5">The sequence shown here is derived from an EMBL/GenBank/DDBJ whole genome shotgun (WGS) entry which is preliminary data.</text>
</comment>
<reference evidence="6" key="1">
    <citation type="journal article" date="2019" name="Int. J. Syst. Evol. Microbiol.">
        <title>The Global Catalogue of Microorganisms (GCM) 10K type strain sequencing project: providing services to taxonomists for standard genome sequencing and annotation.</title>
        <authorList>
            <consortium name="The Broad Institute Genomics Platform"/>
            <consortium name="The Broad Institute Genome Sequencing Center for Infectious Disease"/>
            <person name="Wu L."/>
            <person name="Ma J."/>
        </authorList>
    </citation>
    <scope>NUCLEOTIDE SEQUENCE [LARGE SCALE GENOMIC DNA]</scope>
    <source>
        <strain evidence="6">JCM 16898</strain>
    </source>
</reference>
<dbReference type="RefSeq" id="WP_344855719.1">
    <property type="nucleotide sequence ID" value="NZ_BAAAZN010000001.1"/>
</dbReference>
<feature type="domain" description="FAD-binding PCMH-type" evidence="4">
    <location>
        <begin position="1"/>
        <end position="137"/>
    </location>
</feature>
<dbReference type="Gene3D" id="3.30.465.10">
    <property type="match status" value="1"/>
</dbReference>
<dbReference type="Proteomes" id="UP001500689">
    <property type="component" value="Unassembled WGS sequence"/>
</dbReference>
<keyword evidence="2" id="KW-0274">FAD</keyword>